<comment type="caution">
    <text evidence="1">The sequence shown here is derived from an EMBL/GenBank/DDBJ whole genome shotgun (WGS) entry which is preliminary data.</text>
</comment>
<evidence type="ECO:0000313" key="1">
    <source>
        <dbReference type="EMBL" id="GEL23044.1"/>
    </source>
</evidence>
<dbReference type="OrthoDB" id="3698235at2"/>
<organism evidence="1 2">
    <name type="scientific">Pseudonocardia sulfidoxydans NBRC 16205</name>
    <dbReference type="NCBI Taxonomy" id="1223511"/>
    <lineage>
        <taxon>Bacteria</taxon>
        <taxon>Bacillati</taxon>
        <taxon>Actinomycetota</taxon>
        <taxon>Actinomycetes</taxon>
        <taxon>Pseudonocardiales</taxon>
        <taxon>Pseudonocardiaceae</taxon>
        <taxon>Pseudonocardia</taxon>
    </lineage>
</organism>
<dbReference type="AlphaFoldDB" id="A0A511DH10"/>
<dbReference type="EMBL" id="BJVJ01000015">
    <property type="protein sequence ID" value="GEL23044.1"/>
    <property type="molecule type" value="Genomic_DNA"/>
</dbReference>
<sequence length="77" mass="8213">MAIAPPAVTGLQRLITDLADEFDGRVTRTGVRAEVLGAVQDLEGQTAPGAVEELAHRLARYRLQTQLGGDVDLDARS</sequence>
<proteinExistence type="predicted"/>
<accession>A0A511DH10</accession>
<keyword evidence="2" id="KW-1185">Reference proteome</keyword>
<name>A0A511DH10_9PSEU</name>
<evidence type="ECO:0000313" key="2">
    <source>
        <dbReference type="Proteomes" id="UP000321685"/>
    </source>
</evidence>
<gene>
    <name evidence="1" type="ORF">PSU4_19980</name>
</gene>
<dbReference type="RefSeq" id="WP_147105395.1">
    <property type="nucleotide sequence ID" value="NZ_BJVJ01000015.1"/>
</dbReference>
<protein>
    <submittedName>
        <fullName evidence="1">Uncharacterized protein</fullName>
    </submittedName>
</protein>
<reference evidence="1 2" key="1">
    <citation type="submission" date="2019-07" db="EMBL/GenBank/DDBJ databases">
        <title>Whole genome shotgun sequence of Pseudonocardia sulfidoxydans NBRC 16205.</title>
        <authorList>
            <person name="Hosoyama A."/>
            <person name="Uohara A."/>
            <person name="Ohji S."/>
            <person name="Ichikawa N."/>
        </authorList>
    </citation>
    <scope>NUCLEOTIDE SEQUENCE [LARGE SCALE GENOMIC DNA]</scope>
    <source>
        <strain evidence="1 2">NBRC 16205</strain>
    </source>
</reference>
<dbReference type="Proteomes" id="UP000321685">
    <property type="component" value="Unassembled WGS sequence"/>
</dbReference>